<reference evidence="11 14" key="2">
    <citation type="submission" date="2019-12" db="EMBL/GenBank/DDBJ databases">
        <title>Draft genome sequence of Labilibaculum sp. strain 44 isolated from deep waters of Black Sea.</title>
        <authorList>
            <person name="Yadav S."/>
            <person name="Villanueva L."/>
        </authorList>
    </citation>
    <scope>NUCLEOTIDE SEQUENCE [LARGE SCALE GENOMIC DNA]</scope>
    <source>
        <strain evidence="11 14">44</strain>
    </source>
</reference>
<comment type="catalytic activity">
    <reaction evidence="1">
        <text>ATP + protein L-histidine = ADP + protein N-phospho-L-histidine.</text>
        <dbReference type="EC" id="2.7.13.3"/>
    </reaction>
</comment>
<accession>A0A7M4D4K3</accession>
<dbReference type="Proteomes" id="UP000285951">
    <property type="component" value="Unassembled WGS sequence"/>
</dbReference>
<dbReference type="InterPro" id="IPR003594">
    <property type="entry name" value="HATPase_dom"/>
</dbReference>
<dbReference type="InterPro" id="IPR011712">
    <property type="entry name" value="Sig_transdc_His_kin_sub3_dim/P"/>
</dbReference>
<evidence type="ECO:0000313" key="13">
    <source>
        <dbReference type="Proteomes" id="UP000285951"/>
    </source>
</evidence>
<dbReference type="EMBL" id="QTZN02000012">
    <property type="protein sequence ID" value="MVB06787.1"/>
    <property type="molecule type" value="Genomic_DNA"/>
</dbReference>
<dbReference type="GO" id="GO:0000155">
    <property type="term" value="F:phosphorelay sensor kinase activity"/>
    <property type="evidence" value="ECO:0007669"/>
    <property type="project" value="InterPro"/>
</dbReference>
<evidence type="ECO:0000256" key="9">
    <source>
        <dbReference type="SAM" id="Phobius"/>
    </source>
</evidence>
<dbReference type="Gene3D" id="1.20.5.1930">
    <property type="match status" value="1"/>
</dbReference>
<feature type="domain" description="Histidine kinase" evidence="10">
    <location>
        <begin position="229"/>
        <end position="425"/>
    </location>
</feature>
<dbReference type="OrthoDB" id="9778366at2"/>
<evidence type="ECO:0000313" key="14">
    <source>
        <dbReference type="Proteomes" id="UP000462449"/>
    </source>
</evidence>
<dbReference type="SUPFAM" id="SSF55874">
    <property type="entry name" value="ATPase domain of HSP90 chaperone/DNA topoisomerase II/histidine kinase"/>
    <property type="match status" value="1"/>
</dbReference>
<evidence type="ECO:0000256" key="8">
    <source>
        <dbReference type="ARBA" id="ARBA00023012"/>
    </source>
</evidence>
<feature type="transmembrane region" description="Helical" evidence="9">
    <location>
        <begin position="20"/>
        <end position="39"/>
    </location>
</feature>
<keyword evidence="9" id="KW-0812">Transmembrane</keyword>
<organism evidence="11 14">
    <name type="scientific">Labilibaculum euxinus</name>
    <dbReference type="NCBI Taxonomy" id="2686357"/>
    <lineage>
        <taxon>Bacteria</taxon>
        <taxon>Pseudomonadati</taxon>
        <taxon>Bacteroidota</taxon>
        <taxon>Bacteroidia</taxon>
        <taxon>Marinilabiliales</taxon>
        <taxon>Marinifilaceae</taxon>
        <taxon>Labilibaculum</taxon>
    </lineage>
</organism>
<dbReference type="PANTHER" id="PTHR24421:SF10">
    <property type="entry name" value="NITRATE_NITRITE SENSOR PROTEIN NARQ"/>
    <property type="match status" value="1"/>
</dbReference>
<evidence type="ECO:0000256" key="6">
    <source>
        <dbReference type="ARBA" id="ARBA00022777"/>
    </source>
</evidence>
<dbReference type="Proteomes" id="UP000462449">
    <property type="component" value="Unassembled WGS sequence"/>
</dbReference>
<sequence length="425" mass="48566">MKTNCTHMKIKKSLFIKQKVIFVLLLFSLFAFGGIIYTFSNSAVLDSQHIRLVEFSEKVEIEVFNGRIKMDELLSGNKTITNSSVFERFDRAENYISDIEQIISKTKKIKLDKENHFLYQLSELRLLIHQIKEIVRTKINKDVNSVDLNLAGSYLEFMLKFDEYGKTLHAFISENNYRLKRELFILLTSIFTILIISLVLIVRLMNSLIRTNRVLLHNTMKVEQSERRRIAMDLHDGLGAMLSSVGLYSKILEKKFKDDPKIHGQLNQITLLSNQALQTVSEVINNLNPSILNRYGLVESLDRLCARANSIGNVKLHLESKKFIGEMNKSTEVIIYRIISELINNTIKHANATEAFITLKGNTKIILHYQDNGSGFDSRKLSLHEKNGMGLLNIIDRIESIGGDSLIDTTPGNGFAITIELRIDK</sequence>
<feature type="transmembrane region" description="Helical" evidence="9">
    <location>
        <begin position="183"/>
        <end position="205"/>
    </location>
</feature>
<evidence type="ECO:0000256" key="4">
    <source>
        <dbReference type="ARBA" id="ARBA00022679"/>
    </source>
</evidence>
<dbReference type="GO" id="GO:0046983">
    <property type="term" value="F:protein dimerization activity"/>
    <property type="evidence" value="ECO:0007669"/>
    <property type="project" value="InterPro"/>
</dbReference>
<comment type="caution">
    <text evidence="11">The sequence shown here is derived from an EMBL/GenBank/DDBJ whole genome shotgun (WGS) entry which is preliminary data.</text>
</comment>
<dbReference type="PROSITE" id="PS50109">
    <property type="entry name" value="HIS_KIN"/>
    <property type="match status" value="1"/>
</dbReference>
<keyword evidence="8" id="KW-0902">Two-component regulatory system</keyword>
<dbReference type="CDD" id="cd16917">
    <property type="entry name" value="HATPase_UhpB-NarQ-NarX-like"/>
    <property type="match status" value="1"/>
</dbReference>
<keyword evidence="5" id="KW-0547">Nucleotide-binding</keyword>
<protein>
    <recommendedName>
        <fullName evidence="2">histidine kinase</fullName>
        <ecNumber evidence="2">2.7.13.3</ecNumber>
    </recommendedName>
</protein>
<gene>
    <name evidence="12" type="ORF">DWB62_007110</name>
    <name evidence="11" type="ORF">GNY23_07110</name>
</gene>
<keyword evidence="9" id="KW-0472">Membrane</keyword>
<dbReference type="InterPro" id="IPR005467">
    <property type="entry name" value="His_kinase_dom"/>
</dbReference>
<name>A0A7M4D4K3_9BACT</name>
<dbReference type="EMBL" id="WOTW01000012">
    <property type="protein sequence ID" value="MUP37582.1"/>
    <property type="molecule type" value="Genomic_DNA"/>
</dbReference>
<keyword evidence="7" id="KW-0067">ATP-binding</keyword>
<evidence type="ECO:0000313" key="12">
    <source>
        <dbReference type="EMBL" id="MVB06787.1"/>
    </source>
</evidence>
<dbReference type="GO" id="GO:0005524">
    <property type="term" value="F:ATP binding"/>
    <property type="evidence" value="ECO:0007669"/>
    <property type="project" value="UniProtKB-KW"/>
</dbReference>
<keyword evidence="4" id="KW-0808">Transferase</keyword>
<dbReference type="Pfam" id="PF07730">
    <property type="entry name" value="HisKA_3"/>
    <property type="match status" value="1"/>
</dbReference>
<dbReference type="InterPro" id="IPR050482">
    <property type="entry name" value="Sensor_HK_TwoCompSys"/>
</dbReference>
<dbReference type="AlphaFoldDB" id="A0A7M4D4K3"/>
<proteinExistence type="predicted"/>
<keyword evidence="9" id="KW-1133">Transmembrane helix</keyword>
<keyword evidence="3" id="KW-0597">Phosphoprotein</keyword>
<dbReference type="GO" id="GO:0016020">
    <property type="term" value="C:membrane"/>
    <property type="evidence" value="ECO:0007669"/>
    <property type="project" value="InterPro"/>
</dbReference>
<reference evidence="12 13" key="1">
    <citation type="submission" date="2019-11" db="EMBL/GenBank/DDBJ databases">
        <title>Draft genome sequence of Labilibaculum sp. strain SYP isolated from Black Sea.</title>
        <authorList>
            <person name="Yadav S."/>
            <person name="Villanueva L."/>
        </authorList>
    </citation>
    <scope>NUCLEOTIDE SEQUENCE [LARGE SCALE GENOMIC DNA]</scope>
    <source>
        <strain evidence="12 13">44</strain>
    </source>
</reference>
<evidence type="ECO:0000256" key="5">
    <source>
        <dbReference type="ARBA" id="ARBA00022741"/>
    </source>
</evidence>
<dbReference type="EC" id="2.7.13.3" evidence="2"/>
<dbReference type="Gene3D" id="3.30.565.10">
    <property type="entry name" value="Histidine kinase-like ATPase, C-terminal domain"/>
    <property type="match status" value="1"/>
</dbReference>
<evidence type="ECO:0000256" key="2">
    <source>
        <dbReference type="ARBA" id="ARBA00012438"/>
    </source>
</evidence>
<evidence type="ECO:0000259" key="10">
    <source>
        <dbReference type="PROSITE" id="PS50109"/>
    </source>
</evidence>
<dbReference type="Pfam" id="PF02518">
    <property type="entry name" value="HATPase_c"/>
    <property type="match status" value="1"/>
</dbReference>
<evidence type="ECO:0000313" key="11">
    <source>
        <dbReference type="EMBL" id="MUP37582.1"/>
    </source>
</evidence>
<evidence type="ECO:0000256" key="7">
    <source>
        <dbReference type="ARBA" id="ARBA00022840"/>
    </source>
</evidence>
<keyword evidence="13" id="KW-1185">Reference proteome</keyword>
<keyword evidence="6" id="KW-0418">Kinase</keyword>
<dbReference type="PANTHER" id="PTHR24421">
    <property type="entry name" value="NITRATE/NITRITE SENSOR PROTEIN NARX-RELATED"/>
    <property type="match status" value="1"/>
</dbReference>
<evidence type="ECO:0000256" key="3">
    <source>
        <dbReference type="ARBA" id="ARBA00022553"/>
    </source>
</evidence>
<evidence type="ECO:0000256" key="1">
    <source>
        <dbReference type="ARBA" id="ARBA00000085"/>
    </source>
</evidence>
<dbReference type="InterPro" id="IPR036890">
    <property type="entry name" value="HATPase_C_sf"/>
</dbReference>